<dbReference type="EMBL" id="BDGU01000550">
    <property type="protein sequence ID" value="GAW08027.1"/>
    <property type="molecule type" value="Genomic_DNA"/>
</dbReference>
<name>A0A1Q3ELD4_LENED</name>
<gene>
    <name evidence="1" type="ORF">LENED_010061</name>
</gene>
<reference evidence="1 2" key="1">
    <citation type="submission" date="2016-08" db="EMBL/GenBank/DDBJ databases">
        <authorList>
            <consortium name="Lentinula edodes genome sequencing consortium"/>
            <person name="Sakamoto Y."/>
            <person name="Nakade K."/>
            <person name="Sato S."/>
            <person name="Yoshida Y."/>
            <person name="Miyazaki K."/>
            <person name="Natsume S."/>
            <person name="Konno N."/>
        </authorList>
    </citation>
    <scope>NUCLEOTIDE SEQUENCE [LARGE SCALE GENOMIC DNA]</scope>
    <source>
        <strain evidence="1 2">NBRC 111202</strain>
    </source>
</reference>
<accession>A0A1Q3ELD4</accession>
<organism evidence="1 2">
    <name type="scientific">Lentinula edodes</name>
    <name type="common">Shiitake mushroom</name>
    <name type="synonym">Lentinus edodes</name>
    <dbReference type="NCBI Taxonomy" id="5353"/>
    <lineage>
        <taxon>Eukaryota</taxon>
        <taxon>Fungi</taxon>
        <taxon>Dikarya</taxon>
        <taxon>Basidiomycota</taxon>
        <taxon>Agaricomycotina</taxon>
        <taxon>Agaricomycetes</taxon>
        <taxon>Agaricomycetidae</taxon>
        <taxon>Agaricales</taxon>
        <taxon>Marasmiineae</taxon>
        <taxon>Omphalotaceae</taxon>
        <taxon>Lentinula</taxon>
    </lineage>
</organism>
<protein>
    <submittedName>
        <fullName evidence="1">Uncharacterized protein</fullName>
    </submittedName>
</protein>
<dbReference type="AlphaFoldDB" id="A0A1Q3ELD4"/>
<dbReference type="Proteomes" id="UP000188533">
    <property type="component" value="Unassembled WGS sequence"/>
</dbReference>
<evidence type="ECO:0000313" key="1">
    <source>
        <dbReference type="EMBL" id="GAW08027.1"/>
    </source>
</evidence>
<proteinExistence type="predicted"/>
<reference evidence="1 2" key="2">
    <citation type="submission" date="2017-02" db="EMBL/GenBank/DDBJ databases">
        <title>A genome survey and senescence transcriptome analysis in Lentinula edodes.</title>
        <authorList>
            <person name="Sakamoto Y."/>
            <person name="Nakade K."/>
            <person name="Sato S."/>
            <person name="Yoshida Y."/>
            <person name="Miyazaki K."/>
            <person name="Natsume S."/>
            <person name="Konno N."/>
        </authorList>
    </citation>
    <scope>NUCLEOTIDE SEQUENCE [LARGE SCALE GENOMIC DNA]</scope>
    <source>
        <strain evidence="1 2">NBRC 111202</strain>
    </source>
</reference>
<comment type="caution">
    <text evidence="1">The sequence shown here is derived from an EMBL/GenBank/DDBJ whole genome shotgun (WGS) entry which is preliminary data.</text>
</comment>
<keyword evidence="2" id="KW-1185">Reference proteome</keyword>
<evidence type="ECO:0000313" key="2">
    <source>
        <dbReference type="Proteomes" id="UP000188533"/>
    </source>
</evidence>
<sequence length="191" mass="21469">MVQWPDSEAASEFSSTPFPQVLTQLQEDHDSHPKFPSMPFSQILSPPLNEDYNMFSKPTLMPFSQVLTSPYKEDYSSHSQPALMPFSQVLTLPTNEQEDPMPASTCTEVSTIFCLLFFLQIGRSDALKRLLLNPPSNHTPTASCDINDQRALTPHQQSFCSLVSCEVYNLMLMSIVLQVEKLCESEICTVT</sequence>